<keyword evidence="1" id="KW-0472">Membrane</keyword>
<evidence type="ECO:0000313" key="3">
    <source>
        <dbReference type="Proteomes" id="UP001597304"/>
    </source>
</evidence>
<evidence type="ECO:0000256" key="1">
    <source>
        <dbReference type="SAM" id="Phobius"/>
    </source>
</evidence>
<feature type="transmembrane region" description="Helical" evidence="1">
    <location>
        <begin position="68"/>
        <end position="86"/>
    </location>
</feature>
<protein>
    <submittedName>
        <fullName evidence="2">Uncharacterized protein</fullName>
    </submittedName>
</protein>
<name>A0ABW4KRF6_9BURK</name>
<comment type="caution">
    <text evidence="2">The sequence shown here is derived from an EMBL/GenBank/DDBJ whole genome shotgun (WGS) entry which is preliminary data.</text>
</comment>
<gene>
    <name evidence="2" type="ORF">ACFSF0_07210</name>
</gene>
<keyword evidence="3" id="KW-1185">Reference proteome</keyword>
<proteinExistence type="predicted"/>
<dbReference type="Proteomes" id="UP001597304">
    <property type="component" value="Unassembled WGS sequence"/>
</dbReference>
<accession>A0ABW4KRF6</accession>
<keyword evidence="1" id="KW-1133">Transmembrane helix</keyword>
<feature type="transmembrane region" description="Helical" evidence="1">
    <location>
        <begin position="16"/>
        <end position="34"/>
    </location>
</feature>
<dbReference type="RefSeq" id="WP_147912130.1">
    <property type="nucleotide sequence ID" value="NZ_JBHUEJ010000015.1"/>
</dbReference>
<feature type="transmembrane region" description="Helical" evidence="1">
    <location>
        <begin position="98"/>
        <end position="119"/>
    </location>
</feature>
<evidence type="ECO:0000313" key="2">
    <source>
        <dbReference type="EMBL" id="MFD1710389.1"/>
    </source>
</evidence>
<dbReference type="EMBL" id="JBHUEJ010000015">
    <property type="protein sequence ID" value="MFD1710389.1"/>
    <property type="molecule type" value="Genomic_DNA"/>
</dbReference>
<sequence>MTDDGADAAPRPNWRGLAWALLPPIAVLLLRAALQAQTDEATASLNAVHAATLVTTPGEAMWAAARPFVLTLVTALVVIGAAVVWIRRGVRHHGWPRMRPRVVGAWVVLCLIAAGALMVQHLNRSGRQAEAARQGEVLLVREVRPTERSVGGAEVYLQLPGEAAPVHLLAEGQPATRFPPKSTVRLQTERGRWWGRWGSVAPLALPALPASATPPAASNG</sequence>
<reference evidence="3" key="1">
    <citation type="journal article" date="2019" name="Int. J. Syst. Evol. Microbiol.">
        <title>The Global Catalogue of Microorganisms (GCM) 10K type strain sequencing project: providing services to taxonomists for standard genome sequencing and annotation.</title>
        <authorList>
            <consortium name="The Broad Institute Genomics Platform"/>
            <consortium name="The Broad Institute Genome Sequencing Center for Infectious Disease"/>
            <person name="Wu L."/>
            <person name="Ma J."/>
        </authorList>
    </citation>
    <scope>NUCLEOTIDE SEQUENCE [LARGE SCALE GENOMIC DNA]</scope>
    <source>
        <strain evidence="3">LMG 29247</strain>
    </source>
</reference>
<keyword evidence="1" id="KW-0812">Transmembrane</keyword>
<organism evidence="2 3">
    <name type="scientific">Ottowia flava</name>
    <dbReference type="NCBI Taxonomy" id="2675430"/>
    <lineage>
        <taxon>Bacteria</taxon>
        <taxon>Pseudomonadati</taxon>
        <taxon>Pseudomonadota</taxon>
        <taxon>Betaproteobacteria</taxon>
        <taxon>Burkholderiales</taxon>
        <taxon>Comamonadaceae</taxon>
        <taxon>Ottowia</taxon>
    </lineage>
</organism>